<reference evidence="10 11" key="1">
    <citation type="submission" date="2024-09" db="EMBL/GenBank/DDBJ databases">
        <authorList>
            <person name="Sun Q."/>
            <person name="Mori K."/>
        </authorList>
    </citation>
    <scope>NUCLEOTIDE SEQUENCE [LARGE SCALE GENOMIC DNA]</scope>
    <source>
        <strain evidence="10 11">JCM 3307</strain>
    </source>
</reference>
<dbReference type="InterPro" id="IPR000209">
    <property type="entry name" value="Peptidase_S8/S53_dom"/>
</dbReference>
<gene>
    <name evidence="10" type="ORF">ACFFTR_23555</name>
</gene>
<feature type="compositionally biased region" description="Basic and acidic residues" evidence="6">
    <location>
        <begin position="324"/>
        <end position="334"/>
    </location>
</feature>
<feature type="domain" description="Peptidase S8/S53" evidence="9">
    <location>
        <begin position="52"/>
        <end position="300"/>
    </location>
</feature>
<keyword evidence="7" id="KW-1133">Transmembrane helix</keyword>
<dbReference type="PRINTS" id="PR00723">
    <property type="entry name" value="SUBTILISIN"/>
</dbReference>
<comment type="caution">
    <text evidence="10">The sequence shown here is derived from an EMBL/GenBank/DDBJ whole genome shotgun (WGS) entry which is preliminary data.</text>
</comment>
<evidence type="ECO:0000313" key="10">
    <source>
        <dbReference type="EMBL" id="MFB9446070.1"/>
    </source>
</evidence>
<dbReference type="PANTHER" id="PTHR43806">
    <property type="entry name" value="PEPTIDASE S8"/>
    <property type="match status" value="1"/>
</dbReference>
<evidence type="ECO:0000256" key="6">
    <source>
        <dbReference type="SAM" id="MobiDB-lite"/>
    </source>
</evidence>
<dbReference type="InterPro" id="IPR036852">
    <property type="entry name" value="Peptidase_S8/S53_dom_sf"/>
</dbReference>
<keyword evidence="7" id="KW-0472">Membrane</keyword>
<dbReference type="RefSeq" id="WP_223102084.1">
    <property type="nucleotide sequence ID" value="NZ_CP061913.1"/>
</dbReference>
<dbReference type="SUPFAM" id="SSF52743">
    <property type="entry name" value="Subtilisin-like"/>
    <property type="match status" value="1"/>
</dbReference>
<evidence type="ECO:0000256" key="3">
    <source>
        <dbReference type="ARBA" id="ARBA00022801"/>
    </source>
</evidence>
<evidence type="ECO:0000256" key="7">
    <source>
        <dbReference type="SAM" id="Phobius"/>
    </source>
</evidence>
<comment type="similarity">
    <text evidence="1 5">Belongs to the peptidase S8 family.</text>
</comment>
<keyword evidence="4 5" id="KW-0720">Serine protease</keyword>
<feature type="signal peptide" evidence="8">
    <location>
        <begin position="1"/>
        <end position="28"/>
    </location>
</feature>
<dbReference type="PROSITE" id="PS51892">
    <property type="entry name" value="SUBTILASE"/>
    <property type="match status" value="1"/>
</dbReference>
<evidence type="ECO:0000313" key="11">
    <source>
        <dbReference type="Proteomes" id="UP001589608"/>
    </source>
</evidence>
<keyword evidence="2 5" id="KW-0645">Protease</keyword>
<dbReference type="Proteomes" id="UP001589608">
    <property type="component" value="Unassembled WGS sequence"/>
</dbReference>
<feature type="active site" description="Charge relay system" evidence="5">
    <location>
        <position position="252"/>
    </location>
</feature>
<evidence type="ECO:0000259" key="9">
    <source>
        <dbReference type="Pfam" id="PF00082"/>
    </source>
</evidence>
<name>A0ABV5MB72_9ACTN</name>
<sequence length="360" mass="36341">MTGRRRRAGAVLAAVMLALVANPTPAGADSIRDSEWHLAALRIPEAQQFSQGDGVIVAVADTGVEDTRAELAGAVRPGKGFGEGNDGDGRSDRIGHGTAMAALIVGQGVQHDGGVLGVAPKATILPLKVITREDGFGSPEPMAAGVEWAIDQGAQVICIAAQTGEDDRLEKAIERALRSDVVVVAAAGNRPASTSVAFPARLPGVLAVGGTDSSGAHADIAATGPEVLVAAPAVKVMSVGLGDKYRLGTGTSDATAIVAGVAALVRARFPDLPAAAVVHRITATATDKGKPGRDDEYGFGIVNPVAALTAQLPSTPPPPPETAEPPRPKADGDTAKWAAGAGAVLVGVLALVVVRRRLRG</sequence>
<accession>A0ABV5MB72</accession>
<dbReference type="Pfam" id="PF00082">
    <property type="entry name" value="Peptidase_S8"/>
    <property type="match status" value="1"/>
</dbReference>
<feature type="active site" description="Charge relay system" evidence="5">
    <location>
        <position position="61"/>
    </location>
</feature>
<keyword evidence="8" id="KW-0732">Signal</keyword>
<dbReference type="InterPro" id="IPR015500">
    <property type="entry name" value="Peptidase_S8_subtilisin-rel"/>
</dbReference>
<keyword evidence="11" id="KW-1185">Reference proteome</keyword>
<evidence type="ECO:0000256" key="2">
    <source>
        <dbReference type="ARBA" id="ARBA00022670"/>
    </source>
</evidence>
<dbReference type="EMBL" id="JBHMCA010000046">
    <property type="protein sequence ID" value="MFB9446070.1"/>
    <property type="molecule type" value="Genomic_DNA"/>
</dbReference>
<evidence type="ECO:0000256" key="1">
    <source>
        <dbReference type="ARBA" id="ARBA00011073"/>
    </source>
</evidence>
<feature type="transmembrane region" description="Helical" evidence="7">
    <location>
        <begin position="337"/>
        <end position="354"/>
    </location>
</feature>
<feature type="active site" description="Charge relay system" evidence="5">
    <location>
        <position position="96"/>
    </location>
</feature>
<dbReference type="Gene3D" id="3.40.50.200">
    <property type="entry name" value="Peptidase S8/S53 domain"/>
    <property type="match status" value="1"/>
</dbReference>
<proteinExistence type="inferred from homology"/>
<keyword evidence="3 5" id="KW-0378">Hydrolase</keyword>
<evidence type="ECO:0000256" key="5">
    <source>
        <dbReference type="PROSITE-ProRule" id="PRU01240"/>
    </source>
</evidence>
<feature type="region of interest" description="Disordered" evidence="6">
    <location>
        <begin position="310"/>
        <end position="334"/>
    </location>
</feature>
<dbReference type="PANTHER" id="PTHR43806:SF11">
    <property type="entry name" value="CEREVISIN-RELATED"/>
    <property type="match status" value="1"/>
</dbReference>
<dbReference type="InterPro" id="IPR050131">
    <property type="entry name" value="Peptidase_S8_subtilisin-like"/>
</dbReference>
<keyword evidence="7" id="KW-0812">Transmembrane</keyword>
<feature type="chain" id="PRO_5047066214" evidence="8">
    <location>
        <begin position="29"/>
        <end position="360"/>
    </location>
</feature>
<feature type="compositionally biased region" description="Pro residues" evidence="6">
    <location>
        <begin position="314"/>
        <end position="323"/>
    </location>
</feature>
<organism evidence="10 11">
    <name type="scientific">Dactylosporangium vinaceum</name>
    <dbReference type="NCBI Taxonomy" id="53362"/>
    <lineage>
        <taxon>Bacteria</taxon>
        <taxon>Bacillati</taxon>
        <taxon>Actinomycetota</taxon>
        <taxon>Actinomycetes</taxon>
        <taxon>Micromonosporales</taxon>
        <taxon>Micromonosporaceae</taxon>
        <taxon>Dactylosporangium</taxon>
    </lineage>
</organism>
<protein>
    <submittedName>
        <fullName evidence="10">S8 family serine peptidase</fullName>
    </submittedName>
</protein>
<evidence type="ECO:0000256" key="8">
    <source>
        <dbReference type="SAM" id="SignalP"/>
    </source>
</evidence>
<evidence type="ECO:0000256" key="4">
    <source>
        <dbReference type="ARBA" id="ARBA00022825"/>
    </source>
</evidence>